<comment type="catalytic activity">
    <reaction evidence="1">
        <text>a 2-oxocarboxylate + H(+) = an aldehyde + CO2</text>
        <dbReference type="Rhea" id="RHEA:11628"/>
        <dbReference type="ChEBI" id="CHEBI:15378"/>
        <dbReference type="ChEBI" id="CHEBI:16526"/>
        <dbReference type="ChEBI" id="CHEBI:17478"/>
        <dbReference type="ChEBI" id="CHEBI:35179"/>
        <dbReference type="EC" id="4.1.1.1"/>
    </reaction>
</comment>
<dbReference type="Gene3D" id="3.40.50.970">
    <property type="match status" value="2"/>
</dbReference>
<dbReference type="GO" id="GO:0046872">
    <property type="term" value="F:metal ion binding"/>
    <property type="evidence" value="ECO:0007669"/>
    <property type="project" value="UniProtKB-KW"/>
</dbReference>
<reference evidence="13" key="1">
    <citation type="journal article" date="2019" name="Proc. Natl. Acad. Sci. U.S.A.">
        <title>Spontaneous mutations in maize pollen are frequent in some lines and arise mainly from retrotranspositions and deletions.</title>
        <authorList>
            <person name="Dooner H.K."/>
            <person name="Wang Q."/>
            <person name="Huang J.T."/>
            <person name="Li Y."/>
            <person name="He L."/>
            <person name="Xiong W."/>
            <person name="Du C."/>
        </authorList>
    </citation>
    <scope>NUCLEOTIDE SEQUENCE</scope>
</reference>
<evidence type="ECO:0000256" key="10">
    <source>
        <dbReference type="ARBA" id="ARBA00023052"/>
    </source>
</evidence>
<sequence>MNFSSLLLAELAACEKRLIACIEGVPAKCSVNCQNAFDGFTAPATDDKMSSTKPSLTTSTTIYGAPVFDQYCDADLGDNAMELVQRGPVDIERIDLRRGALAGCYGEQSARGHTPSSFNDDLGASLDSVANSSVHGGHGSVLPHLTPICAGTSRIPVPDDRRLDCAEDFDTNHLDKGFESDPVPLPVVYDRYDEPNHNEIVEVLALLEYNEEARITDAIEGLIREATSRTAALESVEHRRRQVLTAAGEVEQEPTEGIINEVEAEEACEHSEVPPTSPPSRPSPTRSSTATSSTTHRSPRRKSSFHARCTSHPTTTARLLHSLPSPNQAEVVESFELESARPPVVYNSHVELGLYSFTPTIFSVEQVIEEEVPVAMPTRCSRMDLNRDAYSVLDLPVVCIVGGPNSNEYGTNRVLHHTISLPDFSQELRGFQAITYYQAIINNLDDAQEQMDMAIATALRKSKQVYVSVSCNMADLFHSHSCSCRWDSALHKPPWPPPVQPVQFVIPGDGAQDWIPPWPSFSGEIEQLELMVLIELGSSPTFFSDRLSPQLLGVQIVGLMVKVANVVELRLLSVTSQQYAYATLPPSCTEEFDATHLNKAKILLNIMGVIIQLNYRRIFVHDGQPLESKPKEPLRIQKMMTGDSVMMDETDDSWFNCHKIKLPADCGYEFQMKYGLIGWLMGALLGYAQGANHKLFSPLTALHPLVVACCDHGSIMDALTTNFMSNNLVQLCGCLLSVAANKGNFSAFPWDPGDDGAVILGVLGCSSYPIKTKWLNYHQKCYRLLSKVAPPPLGSRHTGCVVNAQRGGDQVWMQPLVHDLGQLNGHQQREIQVSSIISDSISATLWKTVEQTNPSHSFTTGLAQSVGFKQPWPPPMEFECLDCACPPATWRIWSAA</sequence>
<comment type="cofactor">
    <cofactor evidence="3">
        <name>thiamine diphosphate</name>
        <dbReference type="ChEBI" id="CHEBI:58937"/>
    </cofactor>
</comment>
<evidence type="ECO:0000256" key="8">
    <source>
        <dbReference type="ARBA" id="ARBA00022793"/>
    </source>
</evidence>
<dbReference type="GO" id="GO:0004737">
    <property type="term" value="F:pyruvate decarboxylase activity"/>
    <property type="evidence" value="ECO:0007669"/>
    <property type="project" value="UniProtKB-EC"/>
</dbReference>
<evidence type="ECO:0000256" key="1">
    <source>
        <dbReference type="ARBA" id="ARBA00001041"/>
    </source>
</evidence>
<evidence type="ECO:0000313" key="13">
    <source>
        <dbReference type="EMBL" id="QCC26837.1"/>
    </source>
</evidence>
<dbReference type="InterPro" id="IPR012110">
    <property type="entry name" value="PDC/IPDC-like"/>
</dbReference>
<comment type="cofactor">
    <cofactor evidence="2">
        <name>a metal cation</name>
        <dbReference type="ChEBI" id="CHEBI:25213"/>
    </cofactor>
</comment>
<keyword evidence="7" id="KW-0479">Metal-binding</keyword>
<dbReference type="ExpressionAtlas" id="A0A4D6GI78">
    <property type="expression patterns" value="baseline and differential"/>
</dbReference>
<dbReference type="PANTHER" id="PTHR43452">
    <property type="entry name" value="PYRUVATE DECARBOXYLASE"/>
    <property type="match status" value="1"/>
</dbReference>
<dbReference type="EMBL" id="MK532524">
    <property type="protein sequence ID" value="QCC26837.1"/>
    <property type="molecule type" value="Genomic_DNA"/>
</dbReference>
<dbReference type="PANTHER" id="PTHR43452:SF7">
    <property type="entry name" value="PYRUVATE DECARBOXYLASE 1"/>
    <property type="match status" value="1"/>
</dbReference>
<keyword evidence="10" id="KW-0786">Thiamine pyrophosphate</keyword>
<evidence type="ECO:0000256" key="9">
    <source>
        <dbReference type="ARBA" id="ARBA00022842"/>
    </source>
</evidence>
<evidence type="ECO:0000256" key="5">
    <source>
        <dbReference type="ARBA" id="ARBA00011881"/>
    </source>
</evidence>
<evidence type="ECO:0000256" key="12">
    <source>
        <dbReference type="SAM" id="MobiDB-lite"/>
    </source>
</evidence>
<keyword evidence="8" id="KW-0210">Decarboxylase</keyword>
<proteinExistence type="inferred from homology"/>
<dbReference type="AlphaFoldDB" id="A0A4D6GI78"/>
<keyword evidence="11" id="KW-0456">Lyase</keyword>
<name>A0A4D6GI78_MAIZE</name>
<dbReference type="EMBL" id="MK532525">
    <property type="protein sequence ID" value="QCC26838.1"/>
    <property type="molecule type" value="Genomic_DNA"/>
</dbReference>
<protein>
    <recommendedName>
        <fullName evidence="6">pyruvate decarboxylase</fullName>
        <ecNumber evidence="6">4.1.1.1</ecNumber>
    </recommendedName>
</protein>
<comment type="similarity">
    <text evidence="4">Belongs to the TPP enzyme family.</text>
</comment>
<evidence type="ECO:0000256" key="3">
    <source>
        <dbReference type="ARBA" id="ARBA00001964"/>
    </source>
</evidence>
<evidence type="ECO:0000256" key="2">
    <source>
        <dbReference type="ARBA" id="ARBA00001920"/>
    </source>
</evidence>
<accession>A0A4D6GI78</accession>
<dbReference type="SUPFAM" id="SSF52518">
    <property type="entry name" value="Thiamin diphosphate-binding fold (THDP-binding)"/>
    <property type="match status" value="1"/>
</dbReference>
<dbReference type="InterPro" id="IPR029061">
    <property type="entry name" value="THDP-binding"/>
</dbReference>
<evidence type="ECO:0000256" key="4">
    <source>
        <dbReference type="ARBA" id="ARBA00007812"/>
    </source>
</evidence>
<comment type="subunit">
    <text evidence="5">Homotetramer.</text>
</comment>
<evidence type="ECO:0000256" key="11">
    <source>
        <dbReference type="ARBA" id="ARBA00023239"/>
    </source>
</evidence>
<dbReference type="EC" id="4.1.1.1" evidence="6"/>
<feature type="region of interest" description="Disordered" evidence="12">
    <location>
        <begin position="265"/>
        <end position="308"/>
    </location>
</feature>
<feature type="compositionally biased region" description="Low complexity" evidence="12">
    <location>
        <begin position="283"/>
        <end position="296"/>
    </location>
</feature>
<keyword evidence="9" id="KW-0460">Magnesium</keyword>
<evidence type="ECO:0000256" key="6">
    <source>
        <dbReference type="ARBA" id="ARBA00013202"/>
    </source>
</evidence>
<evidence type="ECO:0000256" key="7">
    <source>
        <dbReference type="ARBA" id="ARBA00022723"/>
    </source>
</evidence>
<organism evidence="13">
    <name type="scientific">Zea mays</name>
    <name type="common">Maize</name>
    <dbReference type="NCBI Taxonomy" id="4577"/>
    <lineage>
        <taxon>Eukaryota</taxon>
        <taxon>Viridiplantae</taxon>
        <taxon>Streptophyta</taxon>
        <taxon>Embryophyta</taxon>
        <taxon>Tracheophyta</taxon>
        <taxon>Spermatophyta</taxon>
        <taxon>Magnoliopsida</taxon>
        <taxon>Liliopsida</taxon>
        <taxon>Poales</taxon>
        <taxon>Poaceae</taxon>
        <taxon>PACMAD clade</taxon>
        <taxon>Panicoideae</taxon>
        <taxon>Andropogonodae</taxon>
        <taxon>Andropogoneae</taxon>
        <taxon>Tripsacinae</taxon>
        <taxon>Zea</taxon>
    </lineage>
</organism>